<keyword evidence="7" id="KW-1015">Disulfide bond</keyword>
<comment type="similarity">
    <text evidence="2">Belongs to the immunoglobulin superfamily. BTN/MOG family.</text>
</comment>
<keyword evidence="4 12" id="KW-0732">Signal</keyword>
<evidence type="ECO:0000256" key="6">
    <source>
        <dbReference type="ARBA" id="ARBA00023136"/>
    </source>
</evidence>
<protein>
    <recommendedName>
        <fullName evidence="17">Butyrophilin subfamily 1 member A1-like</fullName>
    </recommendedName>
</protein>
<evidence type="ECO:0000256" key="3">
    <source>
        <dbReference type="ARBA" id="ARBA00022692"/>
    </source>
</evidence>
<evidence type="ECO:0000256" key="11">
    <source>
        <dbReference type="SAM" id="Phobius"/>
    </source>
</evidence>
<feature type="signal peptide" evidence="12">
    <location>
        <begin position="1"/>
        <end position="31"/>
    </location>
</feature>
<dbReference type="GO" id="GO:0009897">
    <property type="term" value="C:external side of plasma membrane"/>
    <property type="evidence" value="ECO:0007669"/>
    <property type="project" value="TreeGrafter"/>
</dbReference>
<dbReference type="SMART" id="SM00409">
    <property type="entry name" value="IG"/>
    <property type="match status" value="1"/>
</dbReference>
<keyword evidence="9" id="KW-0393">Immunoglobulin domain</keyword>
<dbReference type="SMART" id="SM00408">
    <property type="entry name" value="IGc2"/>
    <property type="match status" value="1"/>
</dbReference>
<evidence type="ECO:0000256" key="5">
    <source>
        <dbReference type="ARBA" id="ARBA00022989"/>
    </source>
</evidence>
<dbReference type="GO" id="GO:0050863">
    <property type="term" value="P:regulation of T cell activation"/>
    <property type="evidence" value="ECO:0007669"/>
    <property type="project" value="UniProtKB-ARBA"/>
</dbReference>
<dbReference type="GO" id="GO:1903037">
    <property type="term" value="P:regulation of leukocyte cell-cell adhesion"/>
    <property type="evidence" value="ECO:0007669"/>
    <property type="project" value="UniProtKB-ARBA"/>
</dbReference>
<evidence type="ECO:0008006" key="17">
    <source>
        <dbReference type="Google" id="ProtNLM"/>
    </source>
</evidence>
<evidence type="ECO:0000256" key="2">
    <source>
        <dbReference type="ARBA" id="ARBA00007591"/>
    </source>
</evidence>
<dbReference type="GeneTree" id="ENSGT01120000271914"/>
<evidence type="ECO:0000256" key="1">
    <source>
        <dbReference type="ARBA" id="ARBA00004479"/>
    </source>
</evidence>
<proteinExistence type="inferred from homology"/>
<dbReference type="Pfam" id="PF22705">
    <property type="entry name" value="C2-set_3"/>
    <property type="match status" value="1"/>
</dbReference>
<dbReference type="AlphaFoldDB" id="A0A8C8GDF4"/>
<evidence type="ECO:0000256" key="10">
    <source>
        <dbReference type="SAM" id="MobiDB-lite"/>
    </source>
</evidence>
<dbReference type="InterPro" id="IPR050504">
    <property type="entry name" value="IgSF_BTN/MOG"/>
</dbReference>
<dbReference type="Ensembl" id="ENSOTST00005052893.2">
    <property type="protein sequence ID" value="ENSOTSP00005048647.2"/>
    <property type="gene ID" value="ENSOTSG00005023496.2"/>
</dbReference>
<evidence type="ECO:0000256" key="8">
    <source>
        <dbReference type="ARBA" id="ARBA00023180"/>
    </source>
</evidence>
<accession>A0A8C8GDF4</accession>
<dbReference type="PROSITE" id="PS50188">
    <property type="entry name" value="B302_SPRY"/>
    <property type="match status" value="1"/>
</dbReference>
<dbReference type="PANTHER" id="PTHR24100">
    <property type="entry name" value="BUTYROPHILIN"/>
    <property type="match status" value="1"/>
</dbReference>
<feature type="domain" description="B30.2/SPRY" evidence="13">
    <location>
        <begin position="587"/>
        <end position="774"/>
    </location>
</feature>
<dbReference type="InterPro" id="IPR007110">
    <property type="entry name" value="Ig-like_dom"/>
</dbReference>
<dbReference type="InterPro" id="IPR001870">
    <property type="entry name" value="B30.2/SPRY"/>
</dbReference>
<evidence type="ECO:0000256" key="9">
    <source>
        <dbReference type="ARBA" id="ARBA00023319"/>
    </source>
</evidence>
<dbReference type="Pfam" id="PF07686">
    <property type="entry name" value="V-set"/>
    <property type="match status" value="1"/>
</dbReference>
<dbReference type="InterPro" id="IPR003877">
    <property type="entry name" value="SPRY_dom"/>
</dbReference>
<feature type="domain" description="Ig-like" evidence="14">
    <location>
        <begin position="36"/>
        <end position="154"/>
    </location>
</feature>
<feature type="transmembrane region" description="Helical" evidence="11">
    <location>
        <begin position="263"/>
        <end position="287"/>
    </location>
</feature>
<feature type="region of interest" description="Disordered" evidence="10">
    <location>
        <begin position="490"/>
        <end position="509"/>
    </location>
</feature>
<dbReference type="InterPro" id="IPR003599">
    <property type="entry name" value="Ig_sub"/>
</dbReference>
<dbReference type="Proteomes" id="UP000694402">
    <property type="component" value="Unassembled WGS sequence"/>
</dbReference>
<reference evidence="16" key="1">
    <citation type="journal article" date="2018" name="PLoS ONE">
        <title>Chinook salmon (Oncorhynchus tshawytscha) genome and transcriptome.</title>
        <authorList>
            <person name="Christensen K.A."/>
            <person name="Leong J.S."/>
            <person name="Sakhrani D."/>
            <person name="Biagi C.A."/>
            <person name="Minkley D.R."/>
            <person name="Withler R.E."/>
            <person name="Rondeau E.B."/>
            <person name="Koop B.F."/>
            <person name="Devlin R.H."/>
        </authorList>
    </citation>
    <scope>NUCLEOTIDE SEQUENCE [LARGE SCALE GENOMIC DNA]</scope>
</reference>
<gene>
    <name evidence="15" type="primary">LOC112231763</name>
</gene>
<evidence type="ECO:0000313" key="16">
    <source>
        <dbReference type="Proteomes" id="UP000694402"/>
    </source>
</evidence>
<dbReference type="GO" id="GO:0001817">
    <property type="term" value="P:regulation of cytokine production"/>
    <property type="evidence" value="ECO:0007669"/>
    <property type="project" value="TreeGrafter"/>
</dbReference>
<keyword evidence="6 11" id="KW-0472">Membrane</keyword>
<evidence type="ECO:0000259" key="14">
    <source>
        <dbReference type="PROSITE" id="PS50835"/>
    </source>
</evidence>
<dbReference type="InterPro" id="IPR053896">
    <property type="entry name" value="BTN3A2-like_Ig-C"/>
</dbReference>
<dbReference type="RefSeq" id="XP_042168004.1">
    <property type="nucleotide sequence ID" value="XM_042312070.1"/>
</dbReference>
<dbReference type="GO" id="GO:0050852">
    <property type="term" value="P:T cell receptor signaling pathway"/>
    <property type="evidence" value="ECO:0007669"/>
    <property type="project" value="TreeGrafter"/>
</dbReference>
<dbReference type="FunFam" id="2.60.40.10:FF:000142">
    <property type="entry name" value="V-set domain-containing T-cell activation inhibitor 1"/>
    <property type="match status" value="1"/>
</dbReference>
<reference evidence="15" key="2">
    <citation type="submission" date="2025-05" db="UniProtKB">
        <authorList>
            <consortium name="Ensembl"/>
        </authorList>
    </citation>
    <scope>IDENTIFICATION</scope>
</reference>
<evidence type="ECO:0000259" key="13">
    <source>
        <dbReference type="PROSITE" id="PS50188"/>
    </source>
</evidence>
<dbReference type="GO" id="GO:0005102">
    <property type="term" value="F:signaling receptor binding"/>
    <property type="evidence" value="ECO:0007669"/>
    <property type="project" value="TreeGrafter"/>
</dbReference>
<dbReference type="PANTHER" id="PTHR24100:SF149">
    <property type="entry name" value="BG-LIKE ANTIGEN 1-RELATED"/>
    <property type="match status" value="1"/>
</dbReference>
<dbReference type="SMART" id="SM00449">
    <property type="entry name" value="SPRY"/>
    <property type="match status" value="1"/>
</dbReference>
<sequence>MFTTVGNRGTMYLGLCLRVLILSALTVPIRAAQPAPETFTLTVPDGPTSTLSGSSVSLLCQVSPLFNAEPLEVRWYHSSNSHSLALLYKDHKIQEAPVDPRYRGRVSLTGGMERGNVSLTLERVTLEDRGEYVCQVTSEQWYEKASVFLTVNVTGREPVLSVAEARGGGGQVNVTCSSEGWSPQPKLTWRNKEGTEIRNEQEVLNTSDPHGLVSVSNWLLYASSYSDWLACTVYLSEEAKREGRILPHMNTAPTAVPGVSKEAFIVTLVLLILSLVIICALCSVILCKQRGSMWSSSQKSRNRSDQAELGQRLAETEHLIEGAENTVQNPTDQRAAGNDVHLEGAENTVLTPTEQKAAGKDVNLKGAENTVQTPTEQRAAGKDVHLKGAENTVQNPTEQRAAGNDVHLEENAVLTPTEQRAAGKELNLEENAVLTPTEQKAAGKDVNLKGAENTVLTPTEQRAAGNDVHLEENAVLTPTEQRAAEKELNLEGAENTVQNPTEQRAAGNDVHLEENAVLTPTEQRAAGNEVNLEENTVQTPTEQRAVGKDVHLKENTVQTPTEQRAVGKDVHLKGAENTVQTPTEQRAAGEELNLKDWHQVKIFKENILLDEKTAHPAIRVNHGKQRAHYVKEKDTEKPSRTHLHVFSKESFRSGQHYWEVKVKDGTAEKLSWYVGVARENVERRPTVPLTPQNGFWILSYDKGKCFHVNTDPQPPITVAKLTIVGVFLDCDRHTLSFYHVDTESLLYTFTDVKTSNYFPLLSPGQCDKIPIKIN</sequence>
<dbReference type="InterPro" id="IPR013106">
    <property type="entry name" value="Ig_V-set"/>
</dbReference>
<keyword evidence="3 11" id="KW-0812">Transmembrane</keyword>
<keyword evidence="5 11" id="KW-1133">Transmembrane helix</keyword>
<dbReference type="Pfam" id="PF00622">
    <property type="entry name" value="SPRY"/>
    <property type="match status" value="1"/>
</dbReference>
<organism evidence="15 16">
    <name type="scientific">Oncorhynchus tshawytscha</name>
    <name type="common">Chinook salmon</name>
    <name type="synonym">Salmo tshawytscha</name>
    <dbReference type="NCBI Taxonomy" id="74940"/>
    <lineage>
        <taxon>Eukaryota</taxon>
        <taxon>Metazoa</taxon>
        <taxon>Chordata</taxon>
        <taxon>Craniata</taxon>
        <taxon>Vertebrata</taxon>
        <taxon>Euteleostomi</taxon>
        <taxon>Actinopterygii</taxon>
        <taxon>Neopterygii</taxon>
        <taxon>Teleostei</taxon>
        <taxon>Protacanthopterygii</taxon>
        <taxon>Salmoniformes</taxon>
        <taxon>Salmonidae</taxon>
        <taxon>Salmoninae</taxon>
        <taxon>Oncorhynchus</taxon>
    </lineage>
</organism>
<evidence type="ECO:0000313" key="15">
    <source>
        <dbReference type="Ensembl" id="ENSOTSP00005048647.2"/>
    </source>
</evidence>
<dbReference type="GeneID" id="112231763"/>
<comment type="subcellular location">
    <subcellularLocation>
        <location evidence="1">Membrane</location>
        <topology evidence="1">Single-pass type I membrane protein</topology>
    </subcellularLocation>
</comment>
<feature type="domain" description="Ig-like" evidence="14">
    <location>
        <begin position="158"/>
        <end position="233"/>
    </location>
</feature>
<dbReference type="SMART" id="SM00406">
    <property type="entry name" value="IGv"/>
    <property type="match status" value="1"/>
</dbReference>
<evidence type="ECO:0000256" key="12">
    <source>
        <dbReference type="SAM" id="SignalP"/>
    </source>
</evidence>
<dbReference type="InterPro" id="IPR003598">
    <property type="entry name" value="Ig_sub2"/>
</dbReference>
<feature type="chain" id="PRO_5044682226" description="Butyrophilin subfamily 1 member A1-like" evidence="12">
    <location>
        <begin position="32"/>
        <end position="774"/>
    </location>
</feature>
<evidence type="ECO:0000256" key="4">
    <source>
        <dbReference type="ARBA" id="ARBA00022729"/>
    </source>
</evidence>
<keyword evidence="8" id="KW-0325">Glycoprotein</keyword>
<dbReference type="Ensembl" id="ENSOTST00005180606.1">
    <property type="protein sequence ID" value="ENSOTSP00005134304.1"/>
    <property type="gene ID" value="ENSOTSG00005023496.2"/>
</dbReference>
<keyword evidence="16" id="KW-1185">Reference proteome</keyword>
<dbReference type="PROSITE" id="PS50835">
    <property type="entry name" value="IG_LIKE"/>
    <property type="match status" value="2"/>
</dbReference>
<evidence type="ECO:0000256" key="7">
    <source>
        <dbReference type="ARBA" id="ARBA00023157"/>
    </source>
</evidence>
<name>A0A8C8GDF4_ONCTS</name>